<evidence type="ECO:0000256" key="1">
    <source>
        <dbReference type="ARBA" id="ARBA00012513"/>
    </source>
</evidence>
<dbReference type="InterPro" id="IPR000719">
    <property type="entry name" value="Prot_kinase_dom"/>
</dbReference>
<reference evidence="11 12" key="1">
    <citation type="journal article" date="2018" name="Nat. Genet.">
        <title>The Rosa genome provides new insights in the design of modern roses.</title>
        <authorList>
            <person name="Bendahmane M."/>
        </authorList>
    </citation>
    <scope>NUCLEOTIDE SEQUENCE [LARGE SCALE GENOMIC DNA]</scope>
    <source>
        <strain evidence="12">cv. Old Blush</strain>
    </source>
</reference>
<gene>
    <name evidence="11" type="ORF">RchiOBHm_Chr6g0297951</name>
</gene>
<comment type="caution">
    <text evidence="11">The sequence shown here is derived from an EMBL/GenBank/DDBJ whole genome shotgun (WGS) entry which is preliminary data.</text>
</comment>
<dbReference type="Gramene" id="PRQ26744">
    <property type="protein sequence ID" value="PRQ26744"/>
    <property type="gene ID" value="RchiOBHm_Chr6g0297951"/>
</dbReference>
<dbReference type="GO" id="GO:0004674">
    <property type="term" value="F:protein serine/threonine kinase activity"/>
    <property type="evidence" value="ECO:0007669"/>
    <property type="project" value="UniProtKB-KW"/>
</dbReference>
<dbReference type="PROSITE" id="PS00108">
    <property type="entry name" value="PROTEIN_KINASE_ST"/>
    <property type="match status" value="1"/>
</dbReference>
<evidence type="ECO:0000256" key="4">
    <source>
        <dbReference type="ARBA" id="ARBA00022729"/>
    </source>
</evidence>
<keyword evidence="4" id="KW-0732">Signal</keyword>
<organism evidence="11 12">
    <name type="scientific">Rosa chinensis</name>
    <name type="common">China rose</name>
    <dbReference type="NCBI Taxonomy" id="74649"/>
    <lineage>
        <taxon>Eukaryota</taxon>
        <taxon>Viridiplantae</taxon>
        <taxon>Streptophyta</taxon>
        <taxon>Embryophyta</taxon>
        <taxon>Tracheophyta</taxon>
        <taxon>Spermatophyta</taxon>
        <taxon>Magnoliopsida</taxon>
        <taxon>eudicotyledons</taxon>
        <taxon>Gunneridae</taxon>
        <taxon>Pentapetalae</taxon>
        <taxon>rosids</taxon>
        <taxon>fabids</taxon>
        <taxon>Rosales</taxon>
        <taxon>Rosaceae</taxon>
        <taxon>Rosoideae</taxon>
        <taxon>Rosoideae incertae sedis</taxon>
        <taxon>Rosa</taxon>
    </lineage>
</organism>
<dbReference type="FunFam" id="1.10.510.10:FF:001023">
    <property type="entry name" value="Os07g0541700 protein"/>
    <property type="match status" value="1"/>
</dbReference>
<evidence type="ECO:0000256" key="7">
    <source>
        <dbReference type="ARBA" id="ARBA00022840"/>
    </source>
</evidence>
<keyword evidence="7" id="KW-0067">ATP-binding</keyword>
<evidence type="ECO:0000256" key="2">
    <source>
        <dbReference type="ARBA" id="ARBA00022527"/>
    </source>
</evidence>
<dbReference type="PANTHER" id="PTHR47976">
    <property type="entry name" value="G-TYPE LECTIN S-RECEPTOR-LIKE SERINE/THREONINE-PROTEIN KINASE SD2-5"/>
    <property type="match status" value="1"/>
</dbReference>
<evidence type="ECO:0000256" key="9">
    <source>
        <dbReference type="ARBA" id="ARBA00048679"/>
    </source>
</evidence>
<feature type="domain" description="Protein kinase" evidence="10">
    <location>
        <begin position="1"/>
        <end position="173"/>
    </location>
</feature>
<dbReference type="SUPFAM" id="SSF56112">
    <property type="entry name" value="Protein kinase-like (PK-like)"/>
    <property type="match status" value="1"/>
</dbReference>
<evidence type="ECO:0000313" key="12">
    <source>
        <dbReference type="Proteomes" id="UP000238479"/>
    </source>
</evidence>
<dbReference type="InterPro" id="IPR008271">
    <property type="entry name" value="Ser/Thr_kinase_AS"/>
</dbReference>
<dbReference type="Proteomes" id="UP000238479">
    <property type="component" value="Chromosome 6"/>
</dbReference>
<sequence>MANGSLDKWIFKKTNEECLLDWETRFSTALGTAKGLAYLHEGCDSKIIHCDIKPQNVLLDNNYHAKVSRLWFGKANDQGAARAMFSQHLEELGVTLHRSGSQTRLSVGRKNYDQSESSEKSQFPSYAFKMLKEGKMKDIVDSKLKITAIIVALWRIQQDMCLRPSMIVQIPQQ</sequence>
<dbReference type="EMBL" id="PDCK01000044">
    <property type="protein sequence ID" value="PRQ26744.1"/>
    <property type="molecule type" value="Genomic_DNA"/>
</dbReference>
<keyword evidence="6" id="KW-0418">Kinase</keyword>
<evidence type="ECO:0000256" key="3">
    <source>
        <dbReference type="ARBA" id="ARBA00022679"/>
    </source>
</evidence>
<dbReference type="PROSITE" id="PS50011">
    <property type="entry name" value="PROTEIN_KINASE_DOM"/>
    <property type="match status" value="1"/>
</dbReference>
<accession>A0A2P6PXU7</accession>
<dbReference type="AlphaFoldDB" id="A0A2P6PXU7"/>
<dbReference type="GO" id="GO:0005524">
    <property type="term" value="F:ATP binding"/>
    <property type="evidence" value="ECO:0007669"/>
    <property type="project" value="UniProtKB-KW"/>
</dbReference>
<comment type="catalytic activity">
    <reaction evidence="9">
        <text>L-seryl-[protein] + ATP = O-phospho-L-seryl-[protein] + ADP + H(+)</text>
        <dbReference type="Rhea" id="RHEA:17989"/>
        <dbReference type="Rhea" id="RHEA-COMP:9863"/>
        <dbReference type="Rhea" id="RHEA-COMP:11604"/>
        <dbReference type="ChEBI" id="CHEBI:15378"/>
        <dbReference type="ChEBI" id="CHEBI:29999"/>
        <dbReference type="ChEBI" id="CHEBI:30616"/>
        <dbReference type="ChEBI" id="CHEBI:83421"/>
        <dbReference type="ChEBI" id="CHEBI:456216"/>
        <dbReference type="EC" id="2.7.11.1"/>
    </reaction>
</comment>
<keyword evidence="12" id="KW-1185">Reference proteome</keyword>
<evidence type="ECO:0000259" key="10">
    <source>
        <dbReference type="PROSITE" id="PS50011"/>
    </source>
</evidence>
<dbReference type="InterPro" id="IPR011009">
    <property type="entry name" value="Kinase-like_dom_sf"/>
</dbReference>
<dbReference type="Pfam" id="PF00069">
    <property type="entry name" value="Pkinase"/>
    <property type="match status" value="1"/>
</dbReference>
<dbReference type="PANTHER" id="PTHR47976:SF1">
    <property type="entry name" value="G-TYPE LECTIN S-RECEPTOR-LIKE SERINE_THREONINE-PROTEIN KINASE SD2-5"/>
    <property type="match status" value="1"/>
</dbReference>
<keyword evidence="3 11" id="KW-0808">Transferase</keyword>
<dbReference type="InterPro" id="IPR051343">
    <property type="entry name" value="G-type_lectin_kinases/EP1-like"/>
</dbReference>
<evidence type="ECO:0000256" key="5">
    <source>
        <dbReference type="ARBA" id="ARBA00022741"/>
    </source>
</evidence>
<dbReference type="EC" id="2.7.11.1" evidence="1"/>
<evidence type="ECO:0000256" key="8">
    <source>
        <dbReference type="ARBA" id="ARBA00047899"/>
    </source>
</evidence>
<proteinExistence type="predicted"/>
<dbReference type="Gene3D" id="1.10.510.10">
    <property type="entry name" value="Transferase(Phosphotransferase) domain 1"/>
    <property type="match status" value="1"/>
</dbReference>
<evidence type="ECO:0000256" key="6">
    <source>
        <dbReference type="ARBA" id="ARBA00022777"/>
    </source>
</evidence>
<protein>
    <recommendedName>
        <fullName evidence="1">non-specific serine/threonine protein kinase</fullName>
        <ecNumber evidence="1">2.7.11.1</ecNumber>
    </recommendedName>
</protein>
<evidence type="ECO:0000313" key="11">
    <source>
        <dbReference type="EMBL" id="PRQ26744.1"/>
    </source>
</evidence>
<keyword evidence="2" id="KW-0723">Serine/threonine-protein kinase</keyword>
<keyword evidence="5" id="KW-0547">Nucleotide-binding</keyword>
<name>A0A2P6PXU7_ROSCH</name>
<comment type="catalytic activity">
    <reaction evidence="8">
        <text>L-threonyl-[protein] + ATP = O-phospho-L-threonyl-[protein] + ADP + H(+)</text>
        <dbReference type="Rhea" id="RHEA:46608"/>
        <dbReference type="Rhea" id="RHEA-COMP:11060"/>
        <dbReference type="Rhea" id="RHEA-COMP:11605"/>
        <dbReference type="ChEBI" id="CHEBI:15378"/>
        <dbReference type="ChEBI" id="CHEBI:30013"/>
        <dbReference type="ChEBI" id="CHEBI:30616"/>
        <dbReference type="ChEBI" id="CHEBI:61977"/>
        <dbReference type="ChEBI" id="CHEBI:456216"/>
        <dbReference type="EC" id="2.7.11.1"/>
    </reaction>
</comment>